<dbReference type="InterPro" id="IPR038883">
    <property type="entry name" value="AN11006-like"/>
</dbReference>
<evidence type="ECO:0000313" key="1">
    <source>
        <dbReference type="EMBL" id="KAH7248473.1"/>
    </source>
</evidence>
<dbReference type="EMBL" id="JAGTJS010000014">
    <property type="protein sequence ID" value="KAH7248473.1"/>
    <property type="molecule type" value="Genomic_DNA"/>
</dbReference>
<dbReference type="OrthoDB" id="62952at2759"/>
<gene>
    <name evidence="1" type="ORF">B0J15DRAFT_563014</name>
</gene>
<proteinExistence type="predicted"/>
<dbReference type="PANTHER" id="PTHR42085:SF4">
    <property type="entry name" value="F-BOX DOMAIN-CONTAINING PROTEIN"/>
    <property type="match status" value="1"/>
</dbReference>
<comment type="caution">
    <text evidence="1">The sequence shown here is derived from an EMBL/GenBank/DDBJ whole genome shotgun (WGS) entry which is preliminary data.</text>
</comment>
<organism evidence="1 2">
    <name type="scientific">Fusarium solani</name>
    <name type="common">Filamentous fungus</name>
    <dbReference type="NCBI Taxonomy" id="169388"/>
    <lineage>
        <taxon>Eukaryota</taxon>
        <taxon>Fungi</taxon>
        <taxon>Dikarya</taxon>
        <taxon>Ascomycota</taxon>
        <taxon>Pezizomycotina</taxon>
        <taxon>Sordariomycetes</taxon>
        <taxon>Hypocreomycetidae</taxon>
        <taxon>Hypocreales</taxon>
        <taxon>Nectriaceae</taxon>
        <taxon>Fusarium</taxon>
        <taxon>Fusarium solani species complex</taxon>
    </lineage>
</organism>
<reference evidence="1" key="1">
    <citation type="journal article" date="2021" name="Nat. Commun.">
        <title>Genetic determinants of endophytism in the Arabidopsis root mycobiome.</title>
        <authorList>
            <person name="Mesny F."/>
            <person name="Miyauchi S."/>
            <person name="Thiergart T."/>
            <person name="Pickel B."/>
            <person name="Atanasova L."/>
            <person name="Karlsson M."/>
            <person name="Huettel B."/>
            <person name="Barry K.W."/>
            <person name="Haridas S."/>
            <person name="Chen C."/>
            <person name="Bauer D."/>
            <person name="Andreopoulos W."/>
            <person name="Pangilinan J."/>
            <person name="LaButti K."/>
            <person name="Riley R."/>
            <person name="Lipzen A."/>
            <person name="Clum A."/>
            <person name="Drula E."/>
            <person name="Henrissat B."/>
            <person name="Kohler A."/>
            <person name="Grigoriev I.V."/>
            <person name="Martin F.M."/>
            <person name="Hacquard S."/>
        </authorList>
    </citation>
    <scope>NUCLEOTIDE SEQUENCE</scope>
    <source>
        <strain evidence="1">FSSC 5 MPI-SDFR-AT-0091</strain>
    </source>
</reference>
<protein>
    <submittedName>
        <fullName evidence="1">Uncharacterized protein</fullName>
    </submittedName>
</protein>
<dbReference type="PANTHER" id="PTHR42085">
    <property type="entry name" value="F-BOX DOMAIN-CONTAINING PROTEIN"/>
    <property type="match status" value="1"/>
</dbReference>
<dbReference type="AlphaFoldDB" id="A0A9P9K595"/>
<sequence>MPIDFFSFAGEIRNKVYEELLSVSEPIIIELGPRHLYMVAISCPYSAILLVNKMANREASPLLYSRNRFEFGIDRPGTKAGHETERMVFASFVSQIGLQNASFLRHLCIPFSASNNHYPAGMVLEENSISTLKLIRDKCIGITTLDAVFETITAEMLAVVYASFNSMPSLKNVNIITYDGLLSVDLREKICNWGWILEVMELEEEEDDYSYESDDDEGHYWRGYDSYSLLCPVVDVGCALGDLEQLCASRKLPWAIS</sequence>
<accession>A0A9P9K595</accession>
<dbReference type="Proteomes" id="UP000736672">
    <property type="component" value="Unassembled WGS sequence"/>
</dbReference>
<name>A0A9P9K595_FUSSL</name>
<evidence type="ECO:0000313" key="2">
    <source>
        <dbReference type="Proteomes" id="UP000736672"/>
    </source>
</evidence>
<keyword evidence="2" id="KW-1185">Reference proteome</keyword>